<evidence type="ECO:0000259" key="6">
    <source>
        <dbReference type="PROSITE" id="PS50850"/>
    </source>
</evidence>
<dbReference type="InterPro" id="IPR005828">
    <property type="entry name" value="MFS_sugar_transport-like"/>
</dbReference>
<dbReference type="Gene3D" id="1.20.1250.20">
    <property type="entry name" value="MFS general substrate transporter like domains"/>
    <property type="match status" value="1"/>
</dbReference>
<feature type="transmembrane region" description="Helical" evidence="5">
    <location>
        <begin position="265"/>
        <end position="288"/>
    </location>
</feature>
<dbReference type="Pfam" id="PF00083">
    <property type="entry name" value="Sugar_tr"/>
    <property type="match status" value="1"/>
</dbReference>
<dbReference type="SUPFAM" id="SSF103473">
    <property type="entry name" value="MFS general substrate transporter"/>
    <property type="match status" value="1"/>
</dbReference>
<gene>
    <name evidence="7" type="ORF">QTP70_028644</name>
</gene>
<feature type="transmembrane region" description="Helical" evidence="5">
    <location>
        <begin position="294"/>
        <end position="312"/>
    </location>
</feature>
<sequence length="419" mass="45362">MGVVTGGDGVVTGGDGVVTGGDGVVTGGDGVVTGGDGVSQLKMNFENVLAEANGFGRYQIALFLLLVLPRLTLPCHFLLNNFIAATPSHHCDISSLDSAGETLSQEQILTISIPKEDDGSFTSCHMFLQPQFYLLTNSSNATELPVVPCQSGWVYDSSRFKSTVVTQFDLVCNTKGLTKAAATVFFIGVMFGAVFFGVLCDKYGRKPILLLSYISAMVFSVASAMSTSFIMFAAFRFLTGFSLSGISTVAIVLSIEWVDIEHRTIIGVSSSVVWTVGNSMLAGIAYLITDWRVLILTVSSPLVIAVATWWLLPESARWLIVNGKTAEAYKYLQKCASANRRSAFISTVHPQVCTGVHTSSLVTHHSALVMVSTVSLTDDRLYYPGLDNSLIMRVMLLGHVDQTYSIPEWTLMDNFKEMF</sequence>
<dbReference type="GO" id="GO:0016020">
    <property type="term" value="C:membrane"/>
    <property type="evidence" value="ECO:0007669"/>
    <property type="project" value="UniProtKB-SubCell"/>
</dbReference>
<accession>A0AAE0R0L2</accession>
<evidence type="ECO:0000313" key="7">
    <source>
        <dbReference type="EMBL" id="KAK3538080.1"/>
    </source>
</evidence>
<dbReference type="PANTHER" id="PTHR24064">
    <property type="entry name" value="SOLUTE CARRIER FAMILY 22 MEMBER"/>
    <property type="match status" value="1"/>
</dbReference>
<dbReference type="AlphaFoldDB" id="A0AAE0R0L2"/>
<dbReference type="GO" id="GO:0022857">
    <property type="term" value="F:transmembrane transporter activity"/>
    <property type="evidence" value="ECO:0007669"/>
    <property type="project" value="InterPro"/>
</dbReference>
<keyword evidence="3 5" id="KW-1133">Transmembrane helix</keyword>
<evidence type="ECO:0000256" key="5">
    <source>
        <dbReference type="SAM" id="Phobius"/>
    </source>
</evidence>
<comment type="caution">
    <text evidence="7">The sequence shown here is derived from an EMBL/GenBank/DDBJ whole genome shotgun (WGS) entry which is preliminary data.</text>
</comment>
<dbReference type="InterPro" id="IPR020846">
    <property type="entry name" value="MFS_dom"/>
</dbReference>
<feature type="domain" description="Major facilitator superfamily (MFS) profile" evidence="6">
    <location>
        <begin position="126"/>
        <end position="419"/>
    </location>
</feature>
<feature type="transmembrane region" description="Helical" evidence="5">
    <location>
        <begin position="180"/>
        <end position="199"/>
    </location>
</feature>
<reference evidence="7" key="1">
    <citation type="submission" date="2023-06" db="EMBL/GenBank/DDBJ databases">
        <title>Male Hemibagrus guttatus genome.</title>
        <authorList>
            <person name="Bian C."/>
        </authorList>
    </citation>
    <scope>NUCLEOTIDE SEQUENCE</scope>
    <source>
        <strain evidence="7">Male_cb2023</strain>
        <tissue evidence="7">Muscle</tissue>
    </source>
</reference>
<comment type="subcellular location">
    <subcellularLocation>
        <location evidence="1">Membrane</location>
        <topology evidence="1">Multi-pass membrane protein</topology>
    </subcellularLocation>
</comment>
<evidence type="ECO:0000256" key="4">
    <source>
        <dbReference type="ARBA" id="ARBA00023136"/>
    </source>
</evidence>
<proteinExistence type="predicted"/>
<evidence type="ECO:0000313" key="8">
    <source>
        <dbReference type="Proteomes" id="UP001274896"/>
    </source>
</evidence>
<keyword evidence="4 5" id="KW-0472">Membrane</keyword>
<dbReference type="InterPro" id="IPR036259">
    <property type="entry name" value="MFS_trans_sf"/>
</dbReference>
<protein>
    <recommendedName>
        <fullName evidence="6">Major facilitator superfamily (MFS) profile domain-containing protein</fullName>
    </recommendedName>
</protein>
<dbReference type="EMBL" id="JAUCMX010000008">
    <property type="protein sequence ID" value="KAK3538080.1"/>
    <property type="molecule type" value="Genomic_DNA"/>
</dbReference>
<evidence type="ECO:0000256" key="1">
    <source>
        <dbReference type="ARBA" id="ARBA00004141"/>
    </source>
</evidence>
<keyword evidence="8" id="KW-1185">Reference proteome</keyword>
<evidence type="ECO:0000256" key="2">
    <source>
        <dbReference type="ARBA" id="ARBA00022692"/>
    </source>
</evidence>
<dbReference type="PROSITE" id="PS50850">
    <property type="entry name" value="MFS"/>
    <property type="match status" value="1"/>
</dbReference>
<dbReference type="Proteomes" id="UP001274896">
    <property type="component" value="Unassembled WGS sequence"/>
</dbReference>
<organism evidence="7 8">
    <name type="scientific">Hemibagrus guttatus</name>
    <dbReference type="NCBI Taxonomy" id="175788"/>
    <lineage>
        <taxon>Eukaryota</taxon>
        <taxon>Metazoa</taxon>
        <taxon>Chordata</taxon>
        <taxon>Craniata</taxon>
        <taxon>Vertebrata</taxon>
        <taxon>Euteleostomi</taxon>
        <taxon>Actinopterygii</taxon>
        <taxon>Neopterygii</taxon>
        <taxon>Teleostei</taxon>
        <taxon>Ostariophysi</taxon>
        <taxon>Siluriformes</taxon>
        <taxon>Bagridae</taxon>
        <taxon>Hemibagrus</taxon>
    </lineage>
</organism>
<evidence type="ECO:0000256" key="3">
    <source>
        <dbReference type="ARBA" id="ARBA00022989"/>
    </source>
</evidence>
<keyword evidence="2 5" id="KW-0812">Transmembrane</keyword>
<feature type="transmembrane region" description="Helical" evidence="5">
    <location>
        <begin position="241"/>
        <end position="258"/>
    </location>
</feature>
<feature type="transmembrane region" description="Helical" evidence="5">
    <location>
        <begin position="211"/>
        <end position="235"/>
    </location>
</feature>
<name>A0AAE0R0L2_9TELE</name>